<dbReference type="Pfam" id="PF13385">
    <property type="entry name" value="Laminin_G_3"/>
    <property type="match status" value="1"/>
</dbReference>
<dbReference type="PROSITE" id="PS51257">
    <property type="entry name" value="PROKAR_LIPOPROTEIN"/>
    <property type="match status" value="1"/>
</dbReference>
<accession>A0AAW9RVP4</accession>
<dbReference type="Proteomes" id="UP001403385">
    <property type="component" value="Unassembled WGS sequence"/>
</dbReference>
<evidence type="ECO:0000313" key="5">
    <source>
        <dbReference type="EMBL" id="MEN7548937.1"/>
    </source>
</evidence>
<reference evidence="5 6" key="1">
    <citation type="submission" date="2024-04" db="EMBL/GenBank/DDBJ databases">
        <title>Novel genus in family Flammeovirgaceae.</title>
        <authorList>
            <person name="Nguyen T.H."/>
            <person name="Vuong T.Q."/>
            <person name="Le H."/>
            <person name="Kim S.-G."/>
        </authorList>
    </citation>
    <scope>NUCLEOTIDE SEQUENCE [LARGE SCALE GENOMIC DNA]</scope>
    <source>
        <strain evidence="5 6">JCM 23209</strain>
    </source>
</reference>
<dbReference type="InterPro" id="IPR013320">
    <property type="entry name" value="ConA-like_dom_sf"/>
</dbReference>
<dbReference type="Pfam" id="PF07587">
    <property type="entry name" value="PSD1"/>
    <property type="match status" value="1"/>
</dbReference>
<dbReference type="InterPro" id="IPR022655">
    <property type="entry name" value="DUF1553"/>
</dbReference>
<dbReference type="InterPro" id="IPR036909">
    <property type="entry name" value="Cyt_c-like_dom_sf"/>
</dbReference>
<dbReference type="InterPro" id="IPR006558">
    <property type="entry name" value="LamG-like"/>
</dbReference>
<dbReference type="GO" id="GO:0009055">
    <property type="term" value="F:electron transfer activity"/>
    <property type="evidence" value="ECO:0007669"/>
    <property type="project" value="InterPro"/>
</dbReference>
<name>A0AAW9RVP4_9BACT</name>
<gene>
    <name evidence="5" type="ORF">AAG747_13525</name>
</gene>
<dbReference type="SMART" id="SM00560">
    <property type="entry name" value="LamGL"/>
    <property type="match status" value="1"/>
</dbReference>
<evidence type="ECO:0000259" key="4">
    <source>
        <dbReference type="SMART" id="SM00560"/>
    </source>
</evidence>
<keyword evidence="6" id="KW-1185">Reference proteome</keyword>
<dbReference type="Gene3D" id="2.60.120.200">
    <property type="match status" value="1"/>
</dbReference>
<dbReference type="Pfam" id="PF07635">
    <property type="entry name" value="PSCyt1"/>
    <property type="match status" value="1"/>
</dbReference>
<evidence type="ECO:0000256" key="1">
    <source>
        <dbReference type="ARBA" id="ARBA00022729"/>
    </source>
</evidence>
<dbReference type="GO" id="GO:0005975">
    <property type="term" value="P:carbohydrate metabolic process"/>
    <property type="evidence" value="ECO:0007669"/>
    <property type="project" value="UniProtKB-ARBA"/>
</dbReference>
<dbReference type="EMBL" id="JBDKWZ010000007">
    <property type="protein sequence ID" value="MEN7548937.1"/>
    <property type="molecule type" value="Genomic_DNA"/>
</dbReference>
<comment type="caution">
    <text evidence="5">The sequence shown here is derived from an EMBL/GenBank/DDBJ whole genome shotgun (WGS) entry which is preliminary data.</text>
</comment>
<dbReference type="InterPro" id="IPR011444">
    <property type="entry name" value="DUF1549"/>
</dbReference>
<feature type="coiled-coil region" evidence="3">
    <location>
        <begin position="394"/>
        <end position="421"/>
    </location>
</feature>
<dbReference type="SUPFAM" id="SSF49899">
    <property type="entry name" value="Concanavalin A-like lectins/glucanases"/>
    <property type="match status" value="1"/>
</dbReference>
<keyword evidence="2" id="KW-1015">Disulfide bond</keyword>
<dbReference type="Pfam" id="PF07583">
    <property type="entry name" value="PSCyt2"/>
    <property type="match status" value="1"/>
</dbReference>
<dbReference type="PANTHER" id="PTHR35889:SF3">
    <property type="entry name" value="F-BOX DOMAIN-CONTAINING PROTEIN"/>
    <property type="match status" value="1"/>
</dbReference>
<dbReference type="PANTHER" id="PTHR35889">
    <property type="entry name" value="CYCLOINULO-OLIGOSACCHARIDE FRUCTANOTRANSFERASE-RELATED"/>
    <property type="match status" value="1"/>
</dbReference>
<organism evidence="5 6">
    <name type="scientific">Rapidithrix thailandica</name>
    <dbReference type="NCBI Taxonomy" id="413964"/>
    <lineage>
        <taxon>Bacteria</taxon>
        <taxon>Pseudomonadati</taxon>
        <taxon>Bacteroidota</taxon>
        <taxon>Cytophagia</taxon>
        <taxon>Cytophagales</taxon>
        <taxon>Flammeovirgaceae</taxon>
        <taxon>Rapidithrix</taxon>
    </lineage>
</organism>
<evidence type="ECO:0000313" key="6">
    <source>
        <dbReference type="Proteomes" id="UP001403385"/>
    </source>
</evidence>
<sequence>MNCQTFKRWPQHHLLLFIYLTLCSCGIEKPDKILEAEAKLPEKIDYSLHIKPILSDRCFVCHGPDKNNLKADLRLDIPENAMAALTSGDGHAIVPGNLRKSQVYHRLITDDPELVMPPPESHLTLTDEEKAYIIKWIEQGATYKKHWALIPPEQPALPQVSLEAWPNNEIDHFVLSKLEKEEISPQQEASKETLIRRVSFDLTGLPPTPQEIDAFLADTSPKAYEKVVDRLLASPHYGEKMTVDWLDLARYADSHGYQDDGMRNMWPWRNWVIEAFNKNMPYDQFVTWQLAGDLMESPSQEQKLATAFNRNHMQSQEGGIVSEEFRVEYVADRTNTLGKAFLGLTLECARCHDHKYDPISQKDYFQLFAFFNNNNETGQIPYTGEASPTILLTDDEADQQIAFLKEQISQHEQKLQAEHYQEDFVKWLGQTKAIQADFEQGRTGYFSFDRLLTNEKGKAVTNNTNGQQPAYLHGLEKDRPHLIEGPTGKALSFVGGGHVDLGKVGNFEHHQPFSISFWVKIEKDSLEEAPLFSRSGGLMNGYRGYDMLLLPDRSLSISLNHTFPDNSIHIVSKEQLPLHQWLHLSMTYDGSAKAQGLRLYINGKAAFTEVLVDNLHASIQHFGKEQKNWYGVSNLQIGRRDSKTLNAVAIDEFMVFQRNLTSPEVRLLSLKPQEDPSGTIVVKPTTPKADAQEFYLWNINSEYSKHFKELSLWRKKLLDYYTGLPQVMVMHERTRSRKSFILDRGAYDAPTQEVQPLTPDKVLTFPDTLTKNRLGLAQWLFLPENPLVARVAVNRYWQLYFGKGIVETSEDFGNQGALPSHPELLDWLAVSFRESGWDIKALQKRIVMSATYRQSSMATPELLERDPANYLLARGPGYRMSAEMIRDNALAASGLLVKKVGGPSVKPYQPKGLWKELATRNVTEYVPDQGENLYRRSMYTIWKRTSPPPSMINFDAAEKNFCAVRRQKTSTPLQALVLLNDPQFVEASRILAEKMMQEGGNSVESRIVYAFRLLTSRKPDMHEKSLLEKLFQEELNVFEKDIQGRRALLQTGEYPRNPQLEEASLAAYTVVANTILNFDEAVFKR</sequence>
<dbReference type="GO" id="GO:0020037">
    <property type="term" value="F:heme binding"/>
    <property type="evidence" value="ECO:0007669"/>
    <property type="project" value="InterPro"/>
</dbReference>
<keyword evidence="1" id="KW-0732">Signal</keyword>
<evidence type="ECO:0000256" key="2">
    <source>
        <dbReference type="ARBA" id="ARBA00023157"/>
    </source>
</evidence>
<keyword evidence="3" id="KW-0175">Coiled coil</keyword>
<proteinExistence type="predicted"/>
<dbReference type="RefSeq" id="WP_346821712.1">
    <property type="nucleotide sequence ID" value="NZ_JBDKWZ010000007.1"/>
</dbReference>
<dbReference type="SUPFAM" id="SSF46626">
    <property type="entry name" value="Cytochrome c"/>
    <property type="match status" value="1"/>
</dbReference>
<feature type="domain" description="LamG-like jellyroll fold" evidence="4">
    <location>
        <begin position="511"/>
        <end position="663"/>
    </location>
</feature>
<dbReference type="AlphaFoldDB" id="A0AAW9RVP4"/>
<evidence type="ECO:0000256" key="3">
    <source>
        <dbReference type="SAM" id="Coils"/>
    </source>
</evidence>
<protein>
    <submittedName>
        <fullName evidence="5">DUF1553 domain-containing protein</fullName>
    </submittedName>
</protein>
<dbReference type="GO" id="GO:0004553">
    <property type="term" value="F:hydrolase activity, hydrolyzing O-glycosyl compounds"/>
    <property type="evidence" value="ECO:0007669"/>
    <property type="project" value="UniProtKB-ARBA"/>
</dbReference>
<dbReference type="InterPro" id="IPR011429">
    <property type="entry name" value="Cyt_c_Planctomycete-type"/>
</dbReference>